<dbReference type="OrthoDB" id="3918601at2759"/>
<dbReference type="PANTHER" id="PTHR38794">
    <property type="entry name" value="INTEGRAL MEMBRANE PROTEIN"/>
    <property type="match status" value="1"/>
</dbReference>
<dbReference type="EMBL" id="JAPQKH010000002">
    <property type="protein sequence ID" value="KAJ5113580.1"/>
    <property type="molecule type" value="Genomic_DNA"/>
</dbReference>
<feature type="transmembrane region" description="Helical" evidence="2">
    <location>
        <begin position="16"/>
        <end position="35"/>
    </location>
</feature>
<dbReference type="PANTHER" id="PTHR38794:SF2">
    <property type="entry name" value="INTEGRAL MEMBRANE PROTEIN"/>
    <property type="match status" value="1"/>
</dbReference>
<sequence>MNTRFSGDTKDPAVNVTNWVLLSTVILGVFARLGTKFRLFKKFTTDDLYIIASLVFCAVQSVCVSMAVSFGYGYHLKEVSGDAFNSVMKYLYASKILYVTSLCFSKLSLVEFIRRLNPSKTDRFLALAVEIITGIWAVVSICGGAFQCSLPSPWDFWNGKCFDMAAWHYFVCISNMVTDLLILAQGFLLLYRVQAAVKKRLLIASLFLPRFFVIGAVLAELILTHQTAGTADPTYAYCDVTILQEVAQCLSIITACWGQLKPFLSWLKSSGLRIQDLEYTSYAFGRSNIQSQTQSRSRLTRNDAVEHSFPFNKKNQILVTQNWEVDSQSSQADIIQEPRTWAESTSARQSPVN</sequence>
<reference evidence="4" key="1">
    <citation type="submission" date="2022-11" db="EMBL/GenBank/DDBJ databases">
        <authorList>
            <person name="Petersen C."/>
        </authorList>
    </citation>
    <scope>NUCLEOTIDE SEQUENCE</scope>
    <source>
        <strain evidence="4">IBT 30069</strain>
    </source>
</reference>
<feature type="transmembrane region" description="Helical" evidence="2">
    <location>
        <begin position="124"/>
        <end position="146"/>
    </location>
</feature>
<accession>A0A9W9KPI5</accession>
<evidence type="ECO:0000259" key="3">
    <source>
        <dbReference type="PROSITE" id="PS51144"/>
    </source>
</evidence>
<feature type="transmembrane region" description="Helical" evidence="2">
    <location>
        <begin position="166"/>
        <end position="189"/>
    </location>
</feature>
<dbReference type="InterPro" id="IPR049326">
    <property type="entry name" value="Rhodopsin_dom_fungi"/>
</dbReference>
<evidence type="ECO:0000256" key="2">
    <source>
        <dbReference type="SAM" id="Phobius"/>
    </source>
</evidence>
<keyword evidence="5" id="KW-1185">Reference proteome</keyword>
<feature type="compositionally biased region" description="Polar residues" evidence="1">
    <location>
        <begin position="342"/>
        <end position="353"/>
    </location>
</feature>
<dbReference type="Pfam" id="PF20684">
    <property type="entry name" value="Fung_rhodopsin"/>
    <property type="match status" value="1"/>
</dbReference>
<dbReference type="PROSITE" id="PS51144">
    <property type="entry name" value="ALPHA_CA_2"/>
    <property type="match status" value="1"/>
</dbReference>
<keyword evidence="2" id="KW-1133">Transmembrane helix</keyword>
<protein>
    <recommendedName>
        <fullName evidence="3">Alpha-carbonic anhydrase domain-containing protein</fullName>
    </recommendedName>
</protein>
<feature type="transmembrane region" description="Helical" evidence="2">
    <location>
        <begin position="92"/>
        <end position="112"/>
    </location>
</feature>
<feature type="transmembrane region" description="Helical" evidence="2">
    <location>
        <begin position="201"/>
        <end position="223"/>
    </location>
</feature>
<dbReference type="InterPro" id="IPR001148">
    <property type="entry name" value="CA_dom"/>
</dbReference>
<comment type="caution">
    <text evidence="4">The sequence shown here is derived from an EMBL/GenBank/DDBJ whole genome shotgun (WGS) entry which is preliminary data.</text>
</comment>
<evidence type="ECO:0000313" key="4">
    <source>
        <dbReference type="EMBL" id="KAJ5113580.1"/>
    </source>
</evidence>
<keyword evidence="2" id="KW-0812">Transmembrane</keyword>
<feature type="region of interest" description="Disordered" evidence="1">
    <location>
        <begin position="329"/>
        <end position="353"/>
    </location>
</feature>
<feature type="transmembrane region" description="Helical" evidence="2">
    <location>
        <begin position="47"/>
        <end position="72"/>
    </location>
</feature>
<organism evidence="4 5">
    <name type="scientific">Penicillium angulare</name>
    <dbReference type="NCBI Taxonomy" id="116970"/>
    <lineage>
        <taxon>Eukaryota</taxon>
        <taxon>Fungi</taxon>
        <taxon>Dikarya</taxon>
        <taxon>Ascomycota</taxon>
        <taxon>Pezizomycotina</taxon>
        <taxon>Eurotiomycetes</taxon>
        <taxon>Eurotiomycetidae</taxon>
        <taxon>Eurotiales</taxon>
        <taxon>Aspergillaceae</taxon>
        <taxon>Penicillium</taxon>
    </lineage>
</organism>
<evidence type="ECO:0000313" key="5">
    <source>
        <dbReference type="Proteomes" id="UP001149165"/>
    </source>
</evidence>
<gene>
    <name evidence="4" type="ORF">N7456_002114</name>
</gene>
<proteinExistence type="predicted"/>
<feature type="domain" description="Alpha-carbonic anhydrase" evidence="3">
    <location>
        <begin position="321"/>
        <end position="353"/>
    </location>
</feature>
<keyword evidence="2" id="KW-0472">Membrane</keyword>
<evidence type="ECO:0000256" key="1">
    <source>
        <dbReference type="SAM" id="MobiDB-lite"/>
    </source>
</evidence>
<name>A0A9W9KPI5_9EURO</name>
<dbReference type="Proteomes" id="UP001149165">
    <property type="component" value="Unassembled WGS sequence"/>
</dbReference>
<dbReference type="AlphaFoldDB" id="A0A9W9KPI5"/>
<reference evidence="4" key="2">
    <citation type="journal article" date="2023" name="IMA Fungus">
        <title>Comparative genomic study of the Penicillium genus elucidates a diverse pangenome and 15 lateral gene transfer events.</title>
        <authorList>
            <person name="Petersen C."/>
            <person name="Sorensen T."/>
            <person name="Nielsen M.R."/>
            <person name="Sondergaard T.E."/>
            <person name="Sorensen J.L."/>
            <person name="Fitzpatrick D.A."/>
            <person name="Frisvad J.C."/>
            <person name="Nielsen K.L."/>
        </authorList>
    </citation>
    <scope>NUCLEOTIDE SEQUENCE</scope>
    <source>
        <strain evidence="4">IBT 30069</strain>
    </source>
</reference>